<dbReference type="EMBL" id="CP010803">
    <property type="protein sequence ID" value="AJY46804.1"/>
    <property type="molecule type" value="Genomic_DNA"/>
</dbReference>
<dbReference type="PANTHER" id="PTHR42818:SF1">
    <property type="entry name" value="SULFOPYRUVATE DECARBOXYLASE"/>
    <property type="match status" value="1"/>
</dbReference>
<keyword evidence="2" id="KW-0456">Lyase</keyword>
<dbReference type="InterPro" id="IPR012001">
    <property type="entry name" value="Thiamin_PyroP_enz_TPP-bd_dom"/>
</dbReference>
<keyword evidence="1" id="KW-0210">Decarboxylase</keyword>
<evidence type="ECO:0000256" key="1">
    <source>
        <dbReference type="ARBA" id="ARBA00022793"/>
    </source>
</evidence>
<dbReference type="STRING" id="1486262.TM49_15815"/>
<dbReference type="KEGG" id="mey:TM49_15815"/>
<protein>
    <submittedName>
        <fullName evidence="4">Sulfopyruvate decarboxylase</fullName>
    </submittedName>
</protein>
<feature type="domain" description="Thiamine pyrophosphate enzyme N-terminal TPP-binding" evidence="3">
    <location>
        <begin position="4"/>
        <end position="99"/>
    </location>
</feature>
<dbReference type="RefSeq" id="WP_045682678.1">
    <property type="nucleotide sequence ID" value="NZ_CP010803.1"/>
</dbReference>
<evidence type="ECO:0000256" key="2">
    <source>
        <dbReference type="ARBA" id="ARBA00023239"/>
    </source>
</evidence>
<gene>
    <name evidence="4" type="ORF">TM49_15815</name>
</gene>
<keyword evidence="5" id="KW-1185">Reference proteome</keyword>
<sequence>MKSTAVDAVIRGLKAAGVSVVCYLPDSLFKELYPALDNDPDIRTIRVTNEGEGAAICGGLFLSGKRAALIMENSGLRASVEPLARMGLGAGIPVVMIMSYRGDIGENNWWAVPHGITMEPVLQALRIPYSVQRHEDDIERAITDAYELAYSSYYHTAVALSGSIVR</sequence>
<accession>A0A0D5LRE2</accession>
<evidence type="ECO:0000259" key="3">
    <source>
        <dbReference type="Pfam" id="PF02776"/>
    </source>
</evidence>
<name>A0A0D5LRE2_MAREN</name>
<dbReference type="OrthoDB" id="8220795at2"/>
<keyword evidence="4" id="KW-0670">Pyruvate</keyword>
<organism evidence="4 5">
    <name type="scientific">Martelella endophytica</name>
    <dbReference type="NCBI Taxonomy" id="1486262"/>
    <lineage>
        <taxon>Bacteria</taxon>
        <taxon>Pseudomonadati</taxon>
        <taxon>Pseudomonadota</taxon>
        <taxon>Alphaproteobacteria</taxon>
        <taxon>Hyphomicrobiales</taxon>
        <taxon>Aurantimonadaceae</taxon>
        <taxon>Martelella</taxon>
    </lineage>
</organism>
<dbReference type="Gene3D" id="3.40.50.970">
    <property type="match status" value="1"/>
</dbReference>
<dbReference type="Pfam" id="PF02776">
    <property type="entry name" value="TPP_enzyme_N"/>
    <property type="match status" value="1"/>
</dbReference>
<dbReference type="InterPro" id="IPR051818">
    <property type="entry name" value="TPP_dependent_decarboxylase"/>
</dbReference>
<dbReference type="GO" id="GO:0016831">
    <property type="term" value="F:carboxy-lyase activity"/>
    <property type="evidence" value="ECO:0007669"/>
    <property type="project" value="UniProtKB-KW"/>
</dbReference>
<dbReference type="CDD" id="cd07035">
    <property type="entry name" value="TPP_PYR_POX_like"/>
    <property type="match status" value="1"/>
</dbReference>
<dbReference type="Proteomes" id="UP000032611">
    <property type="component" value="Chromosome"/>
</dbReference>
<proteinExistence type="predicted"/>
<dbReference type="PATRIC" id="fig|1486262.3.peg.3267"/>
<dbReference type="AlphaFoldDB" id="A0A0D5LRE2"/>
<dbReference type="PANTHER" id="PTHR42818">
    <property type="entry name" value="SULFOPYRUVATE DECARBOXYLASE SUBUNIT ALPHA"/>
    <property type="match status" value="1"/>
</dbReference>
<dbReference type="SUPFAM" id="SSF52518">
    <property type="entry name" value="Thiamin diphosphate-binding fold (THDP-binding)"/>
    <property type="match status" value="1"/>
</dbReference>
<reference evidence="4 5" key="1">
    <citation type="journal article" date="2015" name="Genome Announc.">
        <title>Complete genome sequence of Martelella endophytica YC6887, which has antifungal activity associated with a halophyte.</title>
        <authorList>
            <person name="Khan A."/>
            <person name="Khan H."/>
            <person name="Chung E.J."/>
            <person name="Hossain M.T."/>
            <person name="Chung Y.R."/>
        </authorList>
    </citation>
    <scope>NUCLEOTIDE SEQUENCE [LARGE SCALE GENOMIC DNA]</scope>
    <source>
        <strain evidence="4">YC6887</strain>
    </source>
</reference>
<evidence type="ECO:0000313" key="4">
    <source>
        <dbReference type="EMBL" id="AJY46804.1"/>
    </source>
</evidence>
<dbReference type="InterPro" id="IPR029061">
    <property type="entry name" value="THDP-binding"/>
</dbReference>
<evidence type="ECO:0000313" key="5">
    <source>
        <dbReference type="Proteomes" id="UP000032611"/>
    </source>
</evidence>
<dbReference type="HOGENOM" id="CLU_113594_1_0_5"/>
<dbReference type="GO" id="GO:0030976">
    <property type="term" value="F:thiamine pyrophosphate binding"/>
    <property type="evidence" value="ECO:0007669"/>
    <property type="project" value="InterPro"/>
</dbReference>